<dbReference type="RefSeq" id="XP_027608781.1">
    <property type="nucleotide sequence ID" value="XM_027752980.1"/>
</dbReference>
<dbReference type="Proteomes" id="UP000287166">
    <property type="component" value="Unassembled WGS sequence"/>
</dbReference>
<gene>
    <name evidence="8" type="ORF">SCP_0107500</name>
</gene>
<dbReference type="EMBL" id="BFAD01000001">
    <property type="protein sequence ID" value="GBE77868.1"/>
    <property type="molecule type" value="Genomic_DNA"/>
</dbReference>
<dbReference type="STRING" id="139825.A0A401G6T4"/>
<dbReference type="PANTHER" id="PTHR47338">
    <property type="entry name" value="ZN(II)2CYS6 TRANSCRIPTION FACTOR (EUROFUNG)-RELATED"/>
    <property type="match status" value="1"/>
</dbReference>
<keyword evidence="9" id="KW-1185">Reference proteome</keyword>
<dbReference type="CDD" id="cd00067">
    <property type="entry name" value="GAL4"/>
    <property type="match status" value="1"/>
</dbReference>
<dbReference type="InterPro" id="IPR036864">
    <property type="entry name" value="Zn2-C6_fun-type_DNA-bd_sf"/>
</dbReference>
<name>A0A401G6T4_9APHY</name>
<evidence type="ECO:0000259" key="7">
    <source>
        <dbReference type="PROSITE" id="PS50048"/>
    </source>
</evidence>
<dbReference type="SUPFAM" id="SSF57701">
    <property type="entry name" value="Zn2/Cys6 DNA-binding domain"/>
    <property type="match status" value="1"/>
</dbReference>
<comment type="subcellular location">
    <subcellularLocation>
        <location evidence="1">Nucleus</location>
    </subcellularLocation>
</comment>
<evidence type="ECO:0000313" key="8">
    <source>
        <dbReference type="EMBL" id="GBE77868.1"/>
    </source>
</evidence>
<dbReference type="PROSITE" id="PS50048">
    <property type="entry name" value="ZN2_CY6_FUNGAL_2"/>
    <property type="match status" value="1"/>
</dbReference>
<organism evidence="8 9">
    <name type="scientific">Sparassis crispa</name>
    <dbReference type="NCBI Taxonomy" id="139825"/>
    <lineage>
        <taxon>Eukaryota</taxon>
        <taxon>Fungi</taxon>
        <taxon>Dikarya</taxon>
        <taxon>Basidiomycota</taxon>
        <taxon>Agaricomycotina</taxon>
        <taxon>Agaricomycetes</taxon>
        <taxon>Polyporales</taxon>
        <taxon>Sparassidaceae</taxon>
        <taxon>Sparassis</taxon>
    </lineage>
</organism>
<evidence type="ECO:0000256" key="6">
    <source>
        <dbReference type="SAM" id="MobiDB-lite"/>
    </source>
</evidence>
<evidence type="ECO:0000313" key="9">
    <source>
        <dbReference type="Proteomes" id="UP000287166"/>
    </source>
</evidence>
<accession>A0A401G6T4</accession>
<dbReference type="OrthoDB" id="39175at2759"/>
<evidence type="ECO:0000256" key="5">
    <source>
        <dbReference type="ARBA" id="ARBA00023242"/>
    </source>
</evidence>
<dbReference type="InterPro" id="IPR007219">
    <property type="entry name" value="XnlR_reg_dom"/>
</dbReference>
<dbReference type="GO" id="GO:0003677">
    <property type="term" value="F:DNA binding"/>
    <property type="evidence" value="ECO:0007669"/>
    <property type="project" value="InterPro"/>
</dbReference>
<dbReference type="GO" id="GO:0008270">
    <property type="term" value="F:zinc ion binding"/>
    <property type="evidence" value="ECO:0007669"/>
    <property type="project" value="InterPro"/>
</dbReference>
<dbReference type="SMART" id="SM00066">
    <property type="entry name" value="GAL4"/>
    <property type="match status" value="1"/>
</dbReference>
<dbReference type="InterPro" id="IPR050815">
    <property type="entry name" value="TF_fung"/>
</dbReference>
<evidence type="ECO:0000256" key="2">
    <source>
        <dbReference type="ARBA" id="ARBA00022723"/>
    </source>
</evidence>
<keyword evidence="4" id="KW-0804">Transcription</keyword>
<dbReference type="InterPro" id="IPR001138">
    <property type="entry name" value="Zn2Cys6_DnaBD"/>
</dbReference>
<dbReference type="Pfam" id="PF00172">
    <property type="entry name" value="Zn_clus"/>
    <property type="match status" value="1"/>
</dbReference>
<dbReference type="Gene3D" id="4.10.240.10">
    <property type="entry name" value="Zn(2)-C6 fungal-type DNA-binding domain"/>
    <property type="match status" value="1"/>
</dbReference>
<feature type="region of interest" description="Disordered" evidence="6">
    <location>
        <begin position="62"/>
        <end position="88"/>
    </location>
</feature>
<dbReference type="Pfam" id="PF04082">
    <property type="entry name" value="Fungal_trans"/>
    <property type="match status" value="1"/>
</dbReference>
<keyword evidence="5" id="KW-0539">Nucleus</keyword>
<dbReference type="PANTHER" id="PTHR47338:SF29">
    <property type="entry name" value="ZN(2)-C6 FUNGAL-TYPE DOMAIN-CONTAINING PROTEIN"/>
    <property type="match status" value="1"/>
</dbReference>
<keyword evidence="3" id="KW-0805">Transcription regulation</keyword>
<dbReference type="AlphaFoldDB" id="A0A401G6T4"/>
<dbReference type="InParanoid" id="A0A401G6T4"/>
<feature type="domain" description="Zn(2)-C6 fungal-type" evidence="7">
    <location>
        <begin position="30"/>
        <end position="75"/>
    </location>
</feature>
<feature type="compositionally biased region" description="Polar residues" evidence="6">
    <location>
        <begin position="1"/>
        <end position="18"/>
    </location>
</feature>
<dbReference type="GO" id="GO:0005634">
    <property type="term" value="C:nucleus"/>
    <property type="evidence" value="ECO:0007669"/>
    <property type="project" value="UniProtKB-SubCell"/>
</dbReference>
<protein>
    <recommendedName>
        <fullName evidence="7">Zn(2)-C6 fungal-type domain-containing protein</fullName>
    </recommendedName>
</protein>
<feature type="region of interest" description="Disordered" evidence="6">
    <location>
        <begin position="1"/>
        <end position="20"/>
    </location>
</feature>
<dbReference type="GO" id="GO:0000981">
    <property type="term" value="F:DNA-binding transcription factor activity, RNA polymerase II-specific"/>
    <property type="evidence" value="ECO:0007669"/>
    <property type="project" value="InterPro"/>
</dbReference>
<evidence type="ECO:0000256" key="3">
    <source>
        <dbReference type="ARBA" id="ARBA00023015"/>
    </source>
</evidence>
<reference evidence="8 9" key="1">
    <citation type="journal article" date="2018" name="Sci. Rep.">
        <title>Genome sequence of the cauliflower mushroom Sparassis crispa (Hanabiratake) and its association with beneficial usage.</title>
        <authorList>
            <person name="Kiyama R."/>
            <person name="Furutani Y."/>
            <person name="Kawaguchi K."/>
            <person name="Nakanishi T."/>
        </authorList>
    </citation>
    <scope>NUCLEOTIDE SEQUENCE [LARGE SCALE GENOMIC DNA]</scope>
</reference>
<dbReference type="GeneID" id="38774785"/>
<evidence type="ECO:0000256" key="1">
    <source>
        <dbReference type="ARBA" id="ARBA00004123"/>
    </source>
</evidence>
<sequence length="743" mass="81992">MPKATATPSRAHASSSEPLRSAHILRRNQACHQCRRRKLKCDAKRPCSTCLRSHKYALSHAPAGAELPPHPECTYDDIPEEETGKLSDDQLKVLENRISELEATLYEKDSSSSSLPRPNDLGGPNFIFSNGNSPDALATAHTPGVGVVGYDLYNANKPFEPDPRPFLPPMPVASALDDLADVASLIDNPLSSAISGADSSTTLLDPGNQVDGRSSRSAMSSGSSNEDLMFLSWPRTLPSPELVRHLIEAFFSHNVDAERLFHVPTFLTSLLLPPTHPDFPSTGLLHAMCAMGSMYTAAMPSPPSMATFDFSPYDPFTEKYKVIEGRPDSFAESQAKFATVAIEDSVHLGVDLFQGVQALIILSWWYWANGMWSEAYNGAAKSLRSAVPCGLNICPPFHTIAQSFKPAAVLHPAATVIEDEVRRNTFWLAYTLERTQGCGNGWAMMLDDQDVSQLLPLRGDHFNKGVLVRHDDRQWSHDNDVLLVHPADQTDSFILYVKSSILLSRVKNFNCRFRARHHTKDPATMSPTNSPDNTGRSDFTDIRKTPAFMELDDLIIAFKASFPQHMKDPMESHGVDAHLFISLTASHLAQILLHETHAIVGRSTCVSSRKILTSARAILDLLHGVSSTSYDLSLLGIFPMICWYMAGRILVRFMRVAIELKVKEQCDILRAEIDYIRAMITRVGDRFPVALRYTKMLQDFITQNCGEEYVASMSAVHTSAVPDKFSFSGGSGGLHGSSHPIRA</sequence>
<feature type="region of interest" description="Disordered" evidence="6">
    <location>
        <begin position="197"/>
        <end position="224"/>
    </location>
</feature>
<dbReference type="CDD" id="cd12148">
    <property type="entry name" value="fungal_TF_MHR"/>
    <property type="match status" value="1"/>
</dbReference>
<evidence type="ECO:0000256" key="4">
    <source>
        <dbReference type="ARBA" id="ARBA00023163"/>
    </source>
</evidence>
<proteinExistence type="predicted"/>
<comment type="caution">
    <text evidence="8">The sequence shown here is derived from an EMBL/GenBank/DDBJ whole genome shotgun (WGS) entry which is preliminary data.</text>
</comment>
<keyword evidence="2" id="KW-0479">Metal-binding</keyword>
<feature type="compositionally biased region" description="Low complexity" evidence="6">
    <location>
        <begin position="215"/>
        <end position="224"/>
    </location>
</feature>
<dbReference type="GO" id="GO:0006351">
    <property type="term" value="P:DNA-templated transcription"/>
    <property type="evidence" value="ECO:0007669"/>
    <property type="project" value="InterPro"/>
</dbReference>